<reference evidence="3 4" key="1">
    <citation type="submission" date="2017-08" db="EMBL/GenBank/DDBJ databases">
        <title>Fine stratification of microbial communities through a metagenomic profile of the photic zone.</title>
        <authorList>
            <person name="Haro-Moreno J.M."/>
            <person name="Lopez-Perez M."/>
            <person name="De La Torre J."/>
            <person name="Picazo A."/>
            <person name="Camacho A."/>
            <person name="Rodriguez-Valera F."/>
        </authorList>
    </citation>
    <scope>NUCLEOTIDE SEQUENCE [LARGE SCALE GENOMIC DNA]</scope>
    <source>
        <strain evidence="3">MED-G24</strain>
    </source>
</reference>
<dbReference type="GO" id="GO:0003723">
    <property type="term" value="F:RNA binding"/>
    <property type="evidence" value="ECO:0007669"/>
    <property type="project" value="InterPro"/>
</dbReference>
<proteinExistence type="predicted"/>
<protein>
    <submittedName>
        <fullName evidence="3">Pseudouridine synthase</fullName>
    </submittedName>
</protein>
<dbReference type="Proteomes" id="UP000219327">
    <property type="component" value="Unassembled WGS sequence"/>
</dbReference>
<organism evidence="3 4">
    <name type="scientific">OM182 bacterium MED-G24</name>
    <dbReference type="NCBI Taxonomy" id="1986255"/>
    <lineage>
        <taxon>Bacteria</taxon>
        <taxon>Pseudomonadati</taxon>
        <taxon>Pseudomonadota</taxon>
        <taxon>Gammaproteobacteria</taxon>
        <taxon>OMG group</taxon>
        <taxon>OM182 clade</taxon>
    </lineage>
</organism>
<dbReference type="Pfam" id="PF00849">
    <property type="entry name" value="PseudoU_synth_2"/>
    <property type="match status" value="1"/>
</dbReference>
<dbReference type="InterPro" id="IPR050343">
    <property type="entry name" value="RsuA_PseudoU_synthase"/>
</dbReference>
<accession>A0A2A5WTN9</accession>
<dbReference type="SUPFAM" id="SSF55120">
    <property type="entry name" value="Pseudouridine synthase"/>
    <property type="match status" value="1"/>
</dbReference>
<sequence length="186" mass="20862">MSELLLFNKPFGVISQFRESPHGDTLEKFIDVPDVYPAGRLDKDSEGLLLLTGDGALQTRIAHPSAKMAKTYWVQVEGTPTIDQLSTLRTGVDLKWGRTRPAQVREIPPPGLPARVPPVRHRKNQPTHWLAITLSEGKNRQIRQMTASVELPTLRLFRTSIGPWSTDGLLPGQWSSICVNLPKQRR</sequence>
<keyword evidence="1" id="KW-0413">Isomerase</keyword>
<dbReference type="InterPro" id="IPR020094">
    <property type="entry name" value="TruA/RsuA/RluB/E/F_N"/>
</dbReference>
<dbReference type="InterPro" id="IPR042092">
    <property type="entry name" value="PsdUridine_s_RsuA/RluB/E/F_cat"/>
</dbReference>
<dbReference type="GO" id="GO:0140098">
    <property type="term" value="F:catalytic activity, acting on RNA"/>
    <property type="evidence" value="ECO:0007669"/>
    <property type="project" value="UniProtKB-ARBA"/>
</dbReference>
<dbReference type="NCBIfam" id="TIGR00093">
    <property type="entry name" value="pseudouridine synthase"/>
    <property type="match status" value="1"/>
</dbReference>
<dbReference type="EMBL" id="NTKD01000018">
    <property type="protein sequence ID" value="PDH39849.1"/>
    <property type="molecule type" value="Genomic_DNA"/>
</dbReference>
<dbReference type="GO" id="GO:0006396">
    <property type="term" value="P:RNA processing"/>
    <property type="evidence" value="ECO:0007669"/>
    <property type="project" value="UniProtKB-ARBA"/>
</dbReference>
<dbReference type="Gene3D" id="3.30.70.580">
    <property type="entry name" value="Pseudouridine synthase I, catalytic domain, N-terminal subdomain"/>
    <property type="match status" value="1"/>
</dbReference>
<evidence type="ECO:0000256" key="1">
    <source>
        <dbReference type="ARBA" id="ARBA00023235"/>
    </source>
</evidence>
<dbReference type="InterPro" id="IPR000748">
    <property type="entry name" value="PsdUridine_synth_RsuA/RluB/E/F"/>
</dbReference>
<evidence type="ECO:0000313" key="3">
    <source>
        <dbReference type="EMBL" id="PDH39849.1"/>
    </source>
</evidence>
<dbReference type="AlphaFoldDB" id="A0A2A5WTN9"/>
<gene>
    <name evidence="3" type="ORF">CNE99_04725</name>
</gene>
<dbReference type="Gene3D" id="3.30.70.1560">
    <property type="entry name" value="Alpha-L RNA-binding motif"/>
    <property type="match status" value="1"/>
</dbReference>
<name>A0A2A5WTN9_9GAMM</name>
<dbReference type="GO" id="GO:0009982">
    <property type="term" value="F:pseudouridine synthase activity"/>
    <property type="evidence" value="ECO:0007669"/>
    <property type="project" value="InterPro"/>
</dbReference>
<dbReference type="InterPro" id="IPR020103">
    <property type="entry name" value="PsdUridine_synth_cat_dom_sf"/>
</dbReference>
<dbReference type="InterPro" id="IPR006145">
    <property type="entry name" value="PsdUridine_synth_RsuA/RluA"/>
</dbReference>
<dbReference type="PANTHER" id="PTHR47683">
    <property type="entry name" value="PSEUDOURIDINE SYNTHASE FAMILY PROTEIN-RELATED"/>
    <property type="match status" value="1"/>
</dbReference>
<dbReference type="GO" id="GO:0001522">
    <property type="term" value="P:pseudouridine synthesis"/>
    <property type="evidence" value="ECO:0007669"/>
    <property type="project" value="InterPro"/>
</dbReference>
<evidence type="ECO:0000313" key="4">
    <source>
        <dbReference type="Proteomes" id="UP000219327"/>
    </source>
</evidence>
<feature type="domain" description="Pseudouridine synthase RsuA/RluA-like" evidence="2">
    <location>
        <begin position="4"/>
        <end position="147"/>
    </location>
</feature>
<evidence type="ECO:0000259" key="2">
    <source>
        <dbReference type="Pfam" id="PF00849"/>
    </source>
</evidence>
<comment type="caution">
    <text evidence="3">The sequence shown here is derived from an EMBL/GenBank/DDBJ whole genome shotgun (WGS) entry which is preliminary data.</text>
</comment>
<dbReference type="PANTHER" id="PTHR47683:SF2">
    <property type="entry name" value="RNA-BINDING S4 DOMAIN-CONTAINING PROTEIN"/>
    <property type="match status" value="1"/>
</dbReference>